<comment type="similarity">
    <text evidence="1">Belongs to the bacterial solute-binding protein 3 family.</text>
</comment>
<dbReference type="EMBL" id="CP000155">
    <property type="protein sequence ID" value="ABC28002.1"/>
    <property type="molecule type" value="Genomic_DNA"/>
</dbReference>
<dbReference type="PANTHER" id="PTHR35936:SF25">
    <property type="entry name" value="ABC TRANSPORTER SUBSTRATE-BINDING PROTEIN"/>
    <property type="match status" value="1"/>
</dbReference>
<name>Q2SMX2_HAHCH</name>
<dbReference type="HOGENOM" id="CLU_064076_3_0_6"/>
<evidence type="ECO:0000313" key="4">
    <source>
        <dbReference type="EMBL" id="ABC28002.1"/>
    </source>
</evidence>
<dbReference type="OrthoDB" id="5296159at2"/>
<dbReference type="InterPro" id="IPR001638">
    <property type="entry name" value="Solute-binding_3/MltF_N"/>
</dbReference>
<protein>
    <submittedName>
        <fullName evidence="4">ABC-type amino acid transport/signal transduction systems, periplasmic component/domain</fullName>
    </submittedName>
</protein>
<keyword evidence="2" id="KW-0732">Signal</keyword>
<reference evidence="4 5" key="1">
    <citation type="journal article" date="2005" name="Nucleic Acids Res.">
        <title>Genomic blueprint of Hahella chejuensis, a marine microbe producing an algicidal agent.</title>
        <authorList>
            <person name="Jeong H."/>
            <person name="Yim J.H."/>
            <person name="Lee C."/>
            <person name="Choi S.-H."/>
            <person name="Park Y.K."/>
            <person name="Yoon S.H."/>
            <person name="Hur C.-G."/>
            <person name="Kang H.-Y."/>
            <person name="Kim D."/>
            <person name="Lee H.H."/>
            <person name="Park K.H."/>
            <person name="Park S.-H."/>
            <person name="Park H.-S."/>
            <person name="Lee H.K."/>
            <person name="Oh T.K."/>
            <person name="Kim J.F."/>
        </authorList>
    </citation>
    <scope>NUCLEOTIDE SEQUENCE [LARGE SCALE GENOMIC DNA]</scope>
    <source>
        <strain evidence="4 5">KCTC 2396</strain>
    </source>
</reference>
<gene>
    <name evidence="4" type="ordered locus">HCH_01124</name>
</gene>
<sequence length="264" mass="29858">MLYWLRIILCLVCAAYVKAEERPRIVLANGEWKPFLSEKLPHYGFASHLVTEAFAIVGVQVEYQFFPWARAEAMVESGQIDGSLLWTQTPQREAFAYFSDVVATQDEVLFHLRSQPLEPASPSDLLGESIAVPLGSKLGVWESLVESGQVKLVSVRDIEVGMNMLLRGRVDAFPLARAVGYSALRMHFPAKEQVRITHSSTVFDQHKYRLMLSRKQPLNARFILQFNEGLGRLRDSGRYQEMEADYYRGAYDAPAPEAQPSSDD</sequence>
<dbReference type="Pfam" id="PF00497">
    <property type="entry name" value="SBP_bac_3"/>
    <property type="match status" value="1"/>
</dbReference>
<dbReference type="STRING" id="349521.HCH_01124"/>
<dbReference type="AlphaFoldDB" id="Q2SMX2"/>
<dbReference type="Gene3D" id="3.40.190.10">
    <property type="entry name" value="Periplasmic binding protein-like II"/>
    <property type="match status" value="2"/>
</dbReference>
<evidence type="ECO:0000256" key="1">
    <source>
        <dbReference type="ARBA" id="ARBA00010333"/>
    </source>
</evidence>
<dbReference type="KEGG" id="hch:HCH_01124"/>
<dbReference type="Proteomes" id="UP000000238">
    <property type="component" value="Chromosome"/>
</dbReference>
<dbReference type="RefSeq" id="WP_011395077.1">
    <property type="nucleotide sequence ID" value="NC_007645.1"/>
</dbReference>
<evidence type="ECO:0000256" key="2">
    <source>
        <dbReference type="ARBA" id="ARBA00022729"/>
    </source>
</evidence>
<dbReference type="eggNOG" id="COG0834">
    <property type="taxonomic scope" value="Bacteria"/>
</dbReference>
<dbReference type="PANTHER" id="PTHR35936">
    <property type="entry name" value="MEMBRANE-BOUND LYTIC MUREIN TRANSGLYCOSYLASE F"/>
    <property type="match status" value="1"/>
</dbReference>
<feature type="domain" description="Solute-binding protein family 3/N-terminal" evidence="3">
    <location>
        <begin position="30"/>
        <end position="247"/>
    </location>
</feature>
<accession>Q2SMX2</accession>
<proteinExistence type="inferred from homology"/>
<evidence type="ECO:0000313" key="5">
    <source>
        <dbReference type="Proteomes" id="UP000000238"/>
    </source>
</evidence>
<organism evidence="4 5">
    <name type="scientific">Hahella chejuensis (strain KCTC 2396)</name>
    <dbReference type="NCBI Taxonomy" id="349521"/>
    <lineage>
        <taxon>Bacteria</taxon>
        <taxon>Pseudomonadati</taxon>
        <taxon>Pseudomonadota</taxon>
        <taxon>Gammaproteobacteria</taxon>
        <taxon>Oceanospirillales</taxon>
        <taxon>Hahellaceae</taxon>
        <taxon>Hahella</taxon>
    </lineage>
</organism>
<keyword evidence="5" id="KW-1185">Reference proteome</keyword>
<evidence type="ECO:0000259" key="3">
    <source>
        <dbReference type="Pfam" id="PF00497"/>
    </source>
</evidence>
<dbReference type="SUPFAM" id="SSF53850">
    <property type="entry name" value="Periplasmic binding protein-like II"/>
    <property type="match status" value="1"/>
</dbReference>